<keyword evidence="14" id="KW-1185">Reference proteome</keyword>
<reference evidence="13" key="3">
    <citation type="submission" date="2021-06" db="EMBL/GenBank/DDBJ databases">
        <title>Genomic Description and Analysis of Intracellular Bacteria, Candidatus Berkiella cookevillensis and Candidatus Berkiella aquae.</title>
        <authorList>
            <person name="Kidane D.T."/>
            <person name="Mehari Y.T."/>
            <person name="Rice F.C."/>
            <person name="Arivett B.A."/>
            <person name="Farone A.L."/>
            <person name="Berk S.G."/>
            <person name="Farone M.B."/>
        </authorList>
    </citation>
    <scope>NUCLEOTIDE SEQUENCE</scope>
    <source>
        <strain evidence="13">HT99</strain>
    </source>
</reference>
<dbReference type="SUPFAM" id="SSF51735">
    <property type="entry name" value="NAD(P)-binding Rossmann-fold domains"/>
    <property type="match status" value="1"/>
</dbReference>
<comment type="cofactor">
    <cofactor evidence="2 10">
        <name>NAD(+)</name>
        <dbReference type="ChEBI" id="CHEBI:57540"/>
    </cofactor>
</comment>
<evidence type="ECO:0000259" key="11">
    <source>
        <dbReference type="Pfam" id="PF01370"/>
    </source>
</evidence>
<evidence type="ECO:0000313" key="12">
    <source>
        <dbReference type="EMBL" id="KRG22581.1"/>
    </source>
</evidence>
<accession>A0A0Q9YP40</accession>
<dbReference type="PANTHER" id="PTHR43725:SF53">
    <property type="entry name" value="UDP-ARABINOSE 4-EPIMERASE 1"/>
    <property type="match status" value="1"/>
</dbReference>
<name>A0A0Q9YP40_9GAMM</name>
<dbReference type="PANTHER" id="PTHR43725">
    <property type="entry name" value="UDP-GLUCOSE 4-EPIMERASE"/>
    <property type="match status" value="1"/>
</dbReference>
<evidence type="ECO:0000256" key="6">
    <source>
        <dbReference type="ARBA" id="ARBA00018569"/>
    </source>
</evidence>
<comment type="similarity">
    <text evidence="4 10">Belongs to the NAD(P)-dependent epimerase/dehydratase family.</text>
</comment>
<keyword evidence="8 10" id="KW-0413">Isomerase</keyword>
<dbReference type="Proteomes" id="UP000051497">
    <property type="component" value="Unassembled WGS sequence"/>
</dbReference>
<keyword evidence="9 10" id="KW-0119">Carbohydrate metabolism</keyword>
<dbReference type="CDD" id="cd05247">
    <property type="entry name" value="UDP_G4E_1_SDR_e"/>
    <property type="match status" value="1"/>
</dbReference>
<dbReference type="EC" id="5.1.3.2" evidence="5 10"/>
<dbReference type="PATRIC" id="fig|1590043.3.peg.121"/>
<dbReference type="Gene3D" id="3.90.25.10">
    <property type="entry name" value="UDP-galactose 4-epimerase, domain 1"/>
    <property type="match status" value="1"/>
</dbReference>
<evidence type="ECO:0000313" key="14">
    <source>
        <dbReference type="Proteomes" id="UP000051497"/>
    </source>
</evidence>
<dbReference type="EMBL" id="LKAJ01000001">
    <property type="protein sequence ID" value="KRG22581.1"/>
    <property type="molecule type" value="Genomic_DNA"/>
</dbReference>
<dbReference type="GO" id="GO:0003978">
    <property type="term" value="F:UDP-glucose 4-epimerase activity"/>
    <property type="evidence" value="ECO:0007669"/>
    <property type="project" value="UniProtKB-UniRule"/>
</dbReference>
<evidence type="ECO:0000256" key="10">
    <source>
        <dbReference type="RuleBase" id="RU366046"/>
    </source>
</evidence>
<organism evidence="12">
    <name type="scientific">Candidatus Berkiella aquae</name>
    <dbReference type="NCBI Taxonomy" id="295108"/>
    <lineage>
        <taxon>Bacteria</taxon>
        <taxon>Pseudomonadati</taxon>
        <taxon>Pseudomonadota</taxon>
        <taxon>Gammaproteobacteria</taxon>
        <taxon>Candidatus Berkiellales</taxon>
        <taxon>Candidatus Berkiellaceae</taxon>
        <taxon>Candidatus Berkiella</taxon>
    </lineage>
</organism>
<dbReference type="Pfam" id="PF01370">
    <property type="entry name" value="Epimerase"/>
    <property type="match status" value="1"/>
</dbReference>
<comment type="caution">
    <text evidence="12">The sequence shown here is derived from an EMBL/GenBank/DDBJ whole genome shotgun (WGS) entry which is preliminary data.</text>
</comment>
<evidence type="ECO:0000256" key="3">
    <source>
        <dbReference type="ARBA" id="ARBA00004947"/>
    </source>
</evidence>
<dbReference type="InterPro" id="IPR036291">
    <property type="entry name" value="NAD(P)-bd_dom_sf"/>
</dbReference>
<evidence type="ECO:0000256" key="4">
    <source>
        <dbReference type="ARBA" id="ARBA00007637"/>
    </source>
</evidence>
<dbReference type="STRING" id="295108.HT99x_00119"/>
<dbReference type="InterPro" id="IPR005886">
    <property type="entry name" value="UDP_G4E"/>
</dbReference>
<dbReference type="Gene3D" id="3.40.50.720">
    <property type="entry name" value="NAD(P)-binding Rossmann-like Domain"/>
    <property type="match status" value="1"/>
</dbReference>
<dbReference type="EMBL" id="LKAJ02000001">
    <property type="protein sequence ID" value="MCS5712054.1"/>
    <property type="molecule type" value="Genomic_DNA"/>
</dbReference>
<reference evidence="12" key="1">
    <citation type="submission" date="2015-09" db="EMBL/GenBank/DDBJ databases">
        <title>Draft Genome Sequences of Two Novel Amoeba-resistant Intranuclear Bacteria, Candidatus Berkiella cookevillensis and Candidatus Berkiella aquae.</title>
        <authorList>
            <person name="Mehari Y.T."/>
            <person name="Arivett B.A."/>
            <person name="Farone A.L."/>
            <person name="Gunderson J.H."/>
            <person name="Farone M.B."/>
        </authorList>
    </citation>
    <scope>NUCLEOTIDE SEQUENCE [LARGE SCALE GENOMIC DNA]</scope>
    <source>
        <strain evidence="12">HT99</strain>
    </source>
</reference>
<comment type="subunit">
    <text evidence="10">Homodimer.</text>
</comment>
<dbReference type="NCBIfam" id="TIGR01179">
    <property type="entry name" value="galE"/>
    <property type="match status" value="1"/>
</dbReference>
<evidence type="ECO:0000256" key="7">
    <source>
        <dbReference type="ARBA" id="ARBA00023027"/>
    </source>
</evidence>
<evidence type="ECO:0000313" key="13">
    <source>
        <dbReference type="EMBL" id="MCS5712054.1"/>
    </source>
</evidence>
<evidence type="ECO:0000256" key="9">
    <source>
        <dbReference type="ARBA" id="ARBA00023277"/>
    </source>
</evidence>
<evidence type="ECO:0000256" key="1">
    <source>
        <dbReference type="ARBA" id="ARBA00000083"/>
    </source>
</evidence>
<dbReference type="RefSeq" id="WP_075064781.1">
    <property type="nucleotide sequence ID" value="NZ_LKAJ02000001.1"/>
</dbReference>
<comment type="catalytic activity">
    <reaction evidence="1 10">
        <text>UDP-alpha-D-glucose = UDP-alpha-D-galactose</text>
        <dbReference type="Rhea" id="RHEA:22168"/>
        <dbReference type="ChEBI" id="CHEBI:58885"/>
        <dbReference type="ChEBI" id="CHEBI:66914"/>
        <dbReference type="EC" id="5.1.3.2"/>
    </reaction>
</comment>
<comment type="pathway">
    <text evidence="3 10">Carbohydrate metabolism; galactose metabolism.</text>
</comment>
<gene>
    <name evidence="12" type="primary">galE</name>
    <name evidence="12" type="ORF">HT99x_00119</name>
    <name evidence="13" type="ORF">HT99x_011475</name>
</gene>
<dbReference type="OrthoDB" id="9803010at2"/>
<evidence type="ECO:0000256" key="8">
    <source>
        <dbReference type="ARBA" id="ARBA00023235"/>
    </source>
</evidence>
<evidence type="ECO:0000256" key="5">
    <source>
        <dbReference type="ARBA" id="ARBA00013189"/>
    </source>
</evidence>
<dbReference type="UniPathway" id="UPA00214"/>
<sequence>MSSSGSILITGGAGYVGSHVANALKATSRRFIVVDNLSTGYLENIPNVPFVQADIHDKERLTNIIRAEKINAIMHFAASTIISDSIQRPLDYYQNNTVGTLNLLEVSVSEKIKHFIFSSTAAVYGPSKQNIAENAPLVPTNPYGYSKIMSEQIVKDVAKTGALQFVILRYFNVAGASMDGKIGQRTENATHLLKVAVETACGLRTTLPIYGNDYPTSDGTCVRDFIHVDDLASAHIQALHYLENQGESVILNCGYGKGYSVQEVITALENISQQTLPVAIKERRQGDIAQVVADNTLIKKTLNWHPQYDDIHLIVKSAYEWEQNLHPFQK</sequence>
<evidence type="ECO:0000256" key="2">
    <source>
        <dbReference type="ARBA" id="ARBA00001911"/>
    </source>
</evidence>
<protein>
    <recommendedName>
        <fullName evidence="6 10">UDP-glucose 4-epimerase</fullName>
        <ecNumber evidence="5 10">5.1.3.2</ecNumber>
    </recommendedName>
</protein>
<reference evidence="13" key="2">
    <citation type="journal article" date="2016" name="Genome Announc.">
        <title>Draft Genome Sequences of Two Novel Amoeba-Resistant Intranuclear Bacteria, 'Candidatus Berkiella cookevillensis' and 'Candidatus Berkiella aquae'.</title>
        <authorList>
            <person name="Mehari Y.T."/>
            <person name="Arivett B.A."/>
            <person name="Farone A.L."/>
            <person name="Gunderson J.H."/>
            <person name="Farone M.B."/>
        </authorList>
    </citation>
    <scope>NUCLEOTIDE SEQUENCE</scope>
    <source>
        <strain evidence="13">HT99</strain>
    </source>
</reference>
<dbReference type="InterPro" id="IPR001509">
    <property type="entry name" value="Epimerase_deHydtase"/>
</dbReference>
<dbReference type="AlphaFoldDB" id="A0A0Q9YP40"/>
<keyword evidence="7 10" id="KW-0520">NAD</keyword>
<dbReference type="GO" id="GO:0033499">
    <property type="term" value="P:galactose catabolic process via UDP-galactose, Leloir pathway"/>
    <property type="evidence" value="ECO:0007669"/>
    <property type="project" value="TreeGrafter"/>
</dbReference>
<feature type="domain" description="NAD-dependent epimerase/dehydratase" evidence="11">
    <location>
        <begin position="7"/>
        <end position="254"/>
    </location>
</feature>
<proteinExistence type="inferred from homology"/>